<protein>
    <submittedName>
        <fullName evidence="2">Uncharacterized protein</fullName>
    </submittedName>
</protein>
<keyword evidence="1" id="KW-0472">Membrane</keyword>
<keyword evidence="1" id="KW-0812">Transmembrane</keyword>
<organism evidence="2 3">
    <name type="scientific">Parendozoicomonas haliclonae</name>
    <dbReference type="NCBI Taxonomy" id="1960125"/>
    <lineage>
        <taxon>Bacteria</taxon>
        <taxon>Pseudomonadati</taxon>
        <taxon>Pseudomonadota</taxon>
        <taxon>Gammaproteobacteria</taxon>
        <taxon>Oceanospirillales</taxon>
        <taxon>Endozoicomonadaceae</taxon>
        <taxon>Parendozoicomonas</taxon>
    </lineage>
</organism>
<reference evidence="2 3" key="1">
    <citation type="submission" date="2017-03" db="EMBL/GenBank/DDBJ databases">
        <authorList>
            <person name="Afonso C.L."/>
            <person name="Miller P.J."/>
            <person name="Scott M.A."/>
            <person name="Spackman E."/>
            <person name="Goraichik I."/>
            <person name="Dimitrov K.M."/>
            <person name="Suarez D.L."/>
            <person name="Swayne D.E."/>
        </authorList>
    </citation>
    <scope>NUCLEOTIDE SEQUENCE [LARGE SCALE GENOMIC DNA]</scope>
    <source>
        <strain evidence="2">SB41UT1</strain>
    </source>
</reference>
<dbReference type="Proteomes" id="UP000196573">
    <property type="component" value="Unassembled WGS sequence"/>
</dbReference>
<gene>
    <name evidence="2" type="ORF">EHSB41UT_01482</name>
</gene>
<dbReference type="EMBL" id="FWPT01000003">
    <property type="protein sequence ID" value="SMA42746.1"/>
    <property type="molecule type" value="Genomic_DNA"/>
</dbReference>
<name>A0A1X7AHL7_9GAMM</name>
<sequence length="116" mass="12730">MIQMLVRVSAFCLFLMLLMGGLTGSIVVATASDTSFHGFSVLEPSQQSSHEALYGHSHDMTHGHDAGNHLHESPDRLPVTSLALMSMVNTPPALLSVTFRIKRNYRLLRPPISLFA</sequence>
<dbReference type="AlphaFoldDB" id="A0A1X7AHL7"/>
<feature type="transmembrane region" description="Helical" evidence="1">
    <location>
        <begin position="79"/>
        <end position="99"/>
    </location>
</feature>
<keyword evidence="1" id="KW-1133">Transmembrane helix</keyword>
<proteinExistence type="predicted"/>
<keyword evidence="3" id="KW-1185">Reference proteome</keyword>
<evidence type="ECO:0000313" key="3">
    <source>
        <dbReference type="Proteomes" id="UP000196573"/>
    </source>
</evidence>
<accession>A0A1X7AHL7</accession>
<evidence type="ECO:0000313" key="2">
    <source>
        <dbReference type="EMBL" id="SMA42746.1"/>
    </source>
</evidence>
<evidence type="ECO:0000256" key="1">
    <source>
        <dbReference type="SAM" id="Phobius"/>
    </source>
</evidence>